<organism evidence="3 4">
    <name type="scientific">Arctia plantaginis</name>
    <name type="common">Wood tiger moth</name>
    <name type="synonym">Phalaena plantaginis</name>
    <dbReference type="NCBI Taxonomy" id="874455"/>
    <lineage>
        <taxon>Eukaryota</taxon>
        <taxon>Metazoa</taxon>
        <taxon>Ecdysozoa</taxon>
        <taxon>Arthropoda</taxon>
        <taxon>Hexapoda</taxon>
        <taxon>Insecta</taxon>
        <taxon>Pterygota</taxon>
        <taxon>Neoptera</taxon>
        <taxon>Endopterygota</taxon>
        <taxon>Lepidoptera</taxon>
        <taxon>Glossata</taxon>
        <taxon>Ditrysia</taxon>
        <taxon>Noctuoidea</taxon>
        <taxon>Erebidae</taxon>
        <taxon>Arctiinae</taxon>
        <taxon>Arctia</taxon>
    </lineage>
</organism>
<evidence type="ECO:0000256" key="1">
    <source>
        <dbReference type="SAM" id="Coils"/>
    </source>
</evidence>
<sequence length="139" mass="15925">MANTNREISWKTSEPRNKHSSAHPPSRSNHLEKIGNTLYSTHKNAKCSVLKNVISRQMEQAESKKTKKEERIKRSVVRLGAKYADITIQGIFKSATKLSLSQTRDLLPDADTNTLMMLMDTMNRMIHSHLNNYDSKKIQ</sequence>
<accession>A0A8S1B556</accession>
<feature type="compositionally biased region" description="Polar residues" evidence="2">
    <location>
        <begin position="1"/>
        <end position="12"/>
    </location>
</feature>
<gene>
    <name evidence="3" type="ORF">APLA_LOCUS14210</name>
</gene>
<proteinExistence type="predicted"/>
<evidence type="ECO:0000313" key="4">
    <source>
        <dbReference type="Proteomes" id="UP000494256"/>
    </source>
</evidence>
<feature type="coiled-coil region" evidence="1">
    <location>
        <begin position="51"/>
        <end position="78"/>
    </location>
</feature>
<reference evidence="3 4" key="1">
    <citation type="submission" date="2020-04" db="EMBL/GenBank/DDBJ databases">
        <authorList>
            <person name="Wallbank WR R."/>
            <person name="Pardo Diaz C."/>
            <person name="Kozak K."/>
            <person name="Martin S."/>
            <person name="Jiggins C."/>
            <person name="Moest M."/>
            <person name="Warren A I."/>
            <person name="Byers J.R.P. K."/>
            <person name="Montejo-Kovacevich G."/>
            <person name="Yen C E."/>
        </authorList>
    </citation>
    <scope>NUCLEOTIDE SEQUENCE [LARGE SCALE GENOMIC DNA]</scope>
</reference>
<evidence type="ECO:0000313" key="3">
    <source>
        <dbReference type="EMBL" id="CAB3253044.1"/>
    </source>
</evidence>
<dbReference type="Proteomes" id="UP000494256">
    <property type="component" value="Unassembled WGS sequence"/>
</dbReference>
<dbReference type="OrthoDB" id="4788989at2759"/>
<feature type="region of interest" description="Disordered" evidence="2">
    <location>
        <begin position="1"/>
        <end position="32"/>
    </location>
</feature>
<comment type="caution">
    <text evidence="3">The sequence shown here is derived from an EMBL/GenBank/DDBJ whole genome shotgun (WGS) entry which is preliminary data.</text>
</comment>
<protein>
    <submittedName>
        <fullName evidence="3">Uncharacterized protein</fullName>
    </submittedName>
</protein>
<dbReference type="AlphaFoldDB" id="A0A8S1B556"/>
<name>A0A8S1B556_ARCPL</name>
<dbReference type="EMBL" id="CADEBD010000388">
    <property type="protein sequence ID" value="CAB3253044.1"/>
    <property type="molecule type" value="Genomic_DNA"/>
</dbReference>
<evidence type="ECO:0000256" key="2">
    <source>
        <dbReference type="SAM" id="MobiDB-lite"/>
    </source>
</evidence>
<keyword evidence="1" id="KW-0175">Coiled coil</keyword>